<comment type="caution">
    <text evidence="1">The sequence shown here is derived from an EMBL/GenBank/DDBJ whole genome shotgun (WGS) entry which is preliminary data.</text>
</comment>
<accession>A0A2T7NFE4</accession>
<dbReference type="Proteomes" id="UP000245119">
    <property type="component" value="Linkage Group LG13"/>
</dbReference>
<proteinExistence type="predicted"/>
<name>A0A2T7NFE4_POMCA</name>
<sequence>MPFVWSPKSIKFEMPSALDPELKFTVDIGVGTSKPQMRSVAILAKPSQKSVGVQCLKHKCDCKNPATRQSTSLQRQKLKRPLNYARDSEVDMQMHLECDSD</sequence>
<evidence type="ECO:0000313" key="1">
    <source>
        <dbReference type="EMBL" id="PVD19898.1"/>
    </source>
</evidence>
<gene>
    <name evidence="1" type="ORF">C0Q70_20392</name>
</gene>
<dbReference type="AlphaFoldDB" id="A0A2T7NFE4"/>
<protein>
    <submittedName>
        <fullName evidence="1">Uncharacterized protein</fullName>
    </submittedName>
</protein>
<dbReference type="EMBL" id="PZQS01000013">
    <property type="protein sequence ID" value="PVD19898.1"/>
    <property type="molecule type" value="Genomic_DNA"/>
</dbReference>
<organism evidence="1 2">
    <name type="scientific">Pomacea canaliculata</name>
    <name type="common">Golden apple snail</name>
    <dbReference type="NCBI Taxonomy" id="400727"/>
    <lineage>
        <taxon>Eukaryota</taxon>
        <taxon>Metazoa</taxon>
        <taxon>Spiralia</taxon>
        <taxon>Lophotrochozoa</taxon>
        <taxon>Mollusca</taxon>
        <taxon>Gastropoda</taxon>
        <taxon>Caenogastropoda</taxon>
        <taxon>Architaenioglossa</taxon>
        <taxon>Ampullarioidea</taxon>
        <taxon>Ampullariidae</taxon>
        <taxon>Pomacea</taxon>
    </lineage>
</organism>
<keyword evidence="2" id="KW-1185">Reference proteome</keyword>
<reference evidence="1 2" key="1">
    <citation type="submission" date="2018-04" db="EMBL/GenBank/DDBJ databases">
        <title>The genome of golden apple snail Pomacea canaliculata provides insight into stress tolerance and invasive adaptation.</title>
        <authorList>
            <person name="Liu C."/>
            <person name="Liu B."/>
            <person name="Ren Y."/>
            <person name="Zhang Y."/>
            <person name="Wang H."/>
            <person name="Li S."/>
            <person name="Jiang F."/>
            <person name="Yin L."/>
            <person name="Zhang G."/>
            <person name="Qian W."/>
            <person name="Fan W."/>
        </authorList>
    </citation>
    <scope>NUCLEOTIDE SEQUENCE [LARGE SCALE GENOMIC DNA]</scope>
    <source>
        <strain evidence="1">SZHN2017</strain>
        <tissue evidence="1">Muscle</tissue>
    </source>
</reference>
<evidence type="ECO:0000313" key="2">
    <source>
        <dbReference type="Proteomes" id="UP000245119"/>
    </source>
</evidence>